<evidence type="ECO:0000313" key="4">
    <source>
        <dbReference type="EMBL" id="CAH1783731.1"/>
    </source>
</evidence>
<keyword evidence="1" id="KW-0862">Zinc</keyword>
<reference evidence="4" key="1">
    <citation type="submission" date="2022-03" db="EMBL/GenBank/DDBJ databases">
        <authorList>
            <person name="Martin C."/>
        </authorList>
    </citation>
    <scope>NUCLEOTIDE SEQUENCE</scope>
</reference>
<dbReference type="Gene3D" id="4.10.60.10">
    <property type="entry name" value="Zinc finger, CCHC-type"/>
    <property type="match status" value="1"/>
</dbReference>
<dbReference type="InterPro" id="IPR036875">
    <property type="entry name" value="Znf_CCHC_sf"/>
</dbReference>
<evidence type="ECO:0000259" key="3">
    <source>
        <dbReference type="PROSITE" id="PS50158"/>
    </source>
</evidence>
<proteinExistence type="predicted"/>
<feature type="domain" description="CCHC-type" evidence="3">
    <location>
        <begin position="212"/>
        <end position="225"/>
    </location>
</feature>
<dbReference type="GO" id="GO:0008270">
    <property type="term" value="F:zinc ion binding"/>
    <property type="evidence" value="ECO:0007669"/>
    <property type="project" value="UniProtKB-KW"/>
</dbReference>
<gene>
    <name evidence="4" type="ORF">OFUS_LOCUS10043</name>
</gene>
<feature type="compositionally biased region" description="Basic and acidic residues" evidence="2">
    <location>
        <begin position="139"/>
        <end position="152"/>
    </location>
</feature>
<dbReference type="SMART" id="SM00343">
    <property type="entry name" value="ZnF_C2HC"/>
    <property type="match status" value="1"/>
</dbReference>
<organism evidence="4 5">
    <name type="scientific">Owenia fusiformis</name>
    <name type="common">Polychaete worm</name>
    <dbReference type="NCBI Taxonomy" id="6347"/>
    <lineage>
        <taxon>Eukaryota</taxon>
        <taxon>Metazoa</taxon>
        <taxon>Spiralia</taxon>
        <taxon>Lophotrochozoa</taxon>
        <taxon>Annelida</taxon>
        <taxon>Polychaeta</taxon>
        <taxon>Sedentaria</taxon>
        <taxon>Canalipalpata</taxon>
        <taxon>Sabellida</taxon>
        <taxon>Oweniida</taxon>
        <taxon>Oweniidae</taxon>
        <taxon>Owenia</taxon>
    </lineage>
</organism>
<dbReference type="SUPFAM" id="SSF57756">
    <property type="entry name" value="Retrovirus zinc finger-like domains"/>
    <property type="match status" value="1"/>
</dbReference>
<keyword evidence="1" id="KW-0863">Zinc-finger</keyword>
<name>A0A8S4NT68_OWEFU</name>
<dbReference type="Pfam" id="PF00098">
    <property type="entry name" value="zf-CCHC"/>
    <property type="match status" value="1"/>
</dbReference>
<protein>
    <recommendedName>
        <fullName evidence="3">CCHC-type domain-containing protein</fullName>
    </recommendedName>
</protein>
<dbReference type="AlphaFoldDB" id="A0A8S4NT68"/>
<dbReference type="InterPro" id="IPR001878">
    <property type="entry name" value="Znf_CCHC"/>
</dbReference>
<dbReference type="GO" id="GO:0003676">
    <property type="term" value="F:nucleic acid binding"/>
    <property type="evidence" value="ECO:0007669"/>
    <property type="project" value="InterPro"/>
</dbReference>
<dbReference type="Proteomes" id="UP000749559">
    <property type="component" value="Unassembled WGS sequence"/>
</dbReference>
<evidence type="ECO:0000313" key="5">
    <source>
        <dbReference type="Proteomes" id="UP000749559"/>
    </source>
</evidence>
<sequence length="241" mass="27492">MEEATLLQVKELLKDSFTSFKRELKEETETQSTKLFKKFRADSNDNIDLKNRGNRKQHEFNIQVANSIEEAAEYLKRAEQATDFEKQQQLLDEVKRCNTEGISLLHKRNKLIRLADGSETGWLAVDEYEQKPIASDSEDDKRLKQSDREAARKLKSRKAKSGGRYSYFRYGRGGFRGGRGSSTPPNTESNQWQQGAGGGNGFKRTPKPSDICFRCGQTGHWSYMCSRFSGNGSDSRLNKQN</sequence>
<evidence type="ECO:0000256" key="2">
    <source>
        <dbReference type="SAM" id="MobiDB-lite"/>
    </source>
</evidence>
<feature type="compositionally biased region" description="Gly residues" evidence="2">
    <location>
        <begin position="171"/>
        <end position="180"/>
    </location>
</feature>
<dbReference type="PROSITE" id="PS50158">
    <property type="entry name" value="ZF_CCHC"/>
    <property type="match status" value="1"/>
</dbReference>
<dbReference type="EMBL" id="CAIIXF020000005">
    <property type="protein sequence ID" value="CAH1783731.1"/>
    <property type="molecule type" value="Genomic_DNA"/>
</dbReference>
<comment type="caution">
    <text evidence="4">The sequence shown here is derived from an EMBL/GenBank/DDBJ whole genome shotgun (WGS) entry which is preliminary data.</text>
</comment>
<evidence type="ECO:0000256" key="1">
    <source>
        <dbReference type="PROSITE-ProRule" id="PRU00047"/>
    </source>
</evidence>
<dbReference type="OrthoDB" id="5990277at2759"/>
<keyword evidence="1" id="KW-0479">Metal-binding</keyword>
<keyword evidence="5" id="KW-1185">Reference proteome</keyword>
<feature type="region of interest" description="Disordered" evidence="2">
    <location>
        <begin position="134"/>
        <end position="207"/>
    </location>
</feature>
<accession>A0A8S4NT68</accession>